<dbReference type="InterPro" id="IPR025375">
    <property type="entry name" value="DUF4365"/>
</dbReference>
<sequence>MTDSLLADTDIEEGVSKAYVHAVAVAAGYVTSLKDFDRDGVDVTIEAGSVFRPKIDLQLKSTINLPLVDGKLVLPLKVRNYNLLTIKTQTPRLLVVMHLPKEKVDWINMHPEQLVLRNCAYWHVLEGMAETTNSTSVTVYIPQANRFNKDTLVELMEKSRSGSLL</sequence>
<protein>
    <submittedName>
        <fullName evidence="3">DUF4365 domain-containing protein</fullName>
    </submittedName>
</protein>
<evidence type="ECO:0000313" key="4">
    <source>
        <dbReference type="Proteomes" id="UP000179454"/>
    </source>
</evidence>
<evidence type="ECO:0000313" key="2">
    <source>
        <dbReference type="EMBL" id="MUO42406.1"/>
    </source>
</evidence>
<dbReference type="Pfam" id="PF14280">
    <property type="entry name" value="DUF4365"/>
    <property type="match status" value="1"/>
</dbReference>
<dbReference type="AlphaFoldDB" id="A0ABD6H8L1"/>
<reference evidence="4 5" key="1">
    <citation type="submission" date="2019-11" db="EMBL/GenBank/DDBJ databases">
        <title>Whole-genome sequencing of Allorhizobium vitis.</title>
        <authorList>
            <person name="Gan H.M."/>
            <person name="Savka M.A."/>
        </authorList>
    </citation>
    <scope>NUCLEOTIDE SEQUENCE [LARGE SCALE GENOMIC DNA]</scope>
    <source>
        <strain evidence="3 5">RF2/1</strain>
        <strain evidence="2 4">T1/7</strain>
    </source>
</reference>
<organism evidence="3 5">
    <name type="scientific">Agrobacterium vitis</name>
    <name type="common">Rhizobium vitis</name>
    <dbReference type="NCBI Taxonomy" id="373"/>
    <lineage>
        <taxon>Bacteria</taxon>
        <taxon>Pseudomonadati</taxon>
        <taxon>Pseudomonadota</taxon>
        <taxon>Alphaproteobacteria</taxon>
        <taxon>Hyphomicrobiales</taxon>
        <taxon>Rhizobiaceae</taxon>
        <taxon>Rhizobium/Agrobacterium group</taxon>
        <taxon>Agrobacterium</taxon>
    </lineage>
</organism>
<feature type="domain" description="DUF4365" evidence="1">
    <location>
        <begin position="15"/>
        <end position="158"/>
    </location>
</feature>
<dbReference type="Proteomes" id="UP000179536">
    <property type="component" value="Unassembled WGS sequence"/>
</dbReference>
<dbReference type="RefSeq" id="WP_015916609.1">
    <property type="nucleotide sequence ID" value="NZ_MBFA02000007.1"/>
</dbReference>
<evidence type="ECO:0000313" key="3">
    <source>
        <dbReference type="EMBL" id="MUP10680.1"/>
    </source>
</evidence>
<gene>
    <name evidence="3" type="ORF">BBK91_012440</name>
    <name evidence="2" type="ORF">BBL17_011495</name>
</gene>
<dbReference type="EMBL" id="MBFA02000007">
    <property type="protein sequence ID" value="MUP10680.1"/>
    <property type="molecule type" value="Genomic_DNA"/>
</dbReference>
<dbReference type="EMBL" id="MBFE02000006">
    <property type="protein sequence ID" value="MUO42406.1"/>
    <property type="molecule type" value="Genomic_DNA"/>
</dbReference>
<keyword evidence="4" id="KW-1185">Reference proteome</keyword>
<name>A0ABD6H8L1_AGRVI</name>
<comment type="caution">
    <text evidence="3">The sequence shown here is derived from an EMBL/GenBank/DDBJ whole genome shotgun (WGS) entry which is preliminary data.</text>
</comment>
<accession>A0ABD6H8L1</accession>
<evidence type="ECO:0000259" key="1">
    <source>
        <dbReference type="Pfam" id="PF14280"/>
    </source>
</evidence>
<evidence type="ECO:0000313" key="5">
    <source>
        <dbReference type="Proteomes" id="UP000179536"/>
    </source>
</evidence>
<proteinExistence type="predicted"/>
<dbReference type="Proteomes" id="UP000179454">
    <property type="component" value="Unassembled WGS sequence"/>
</dbReference>